<evidence type="ECO:0000313" key="22">
    <source>
        <dbReference type="Proteomes" id="UP000261560"/>
    </source>
</evidence>
<dbReference type="PROSITE" id="PS00232">
    <property type="entry name" value="CADHERIN_1"/>
    <property type="match status" value="12"/>
</dbReference>
<feature type="domain" description="Cadherin" evidence="20">
    <location>
        <begin position="354"/>
        <end position="463"/>
    </location>
</feature>
<dbReference type="FunFam" id="2.60.40.60:FF:000100">
    <property type="entry name" value="protocadherin Fat 2"/>
    <property type="match status" value="1"/>
</dbReference>
<reference evidence="21" key="1">
    <citation type="submission" date="2025-08" db="UniProtKB">
        <authorList>
            <consortium name="Ensembl"/>
        </authorList>
    </citation>
    <scope>IDENTIFICATION</scope>
</reference>
<dbReference type="FunFam" id="2.60.40.60:FF:000146">
    <property type="entry name" value="cadherin-23 isoform X1"/>
    <property type="match status" value="1"/>
</dbReference>
<feature type="domain" description="Cadherin" evidence="20">
    <location>
        <begin position="2176"/>
        <end position="2294"/>
    </location>
</feature>
<evidence type="ECO:0000313" key="21">
    <source>
        <dbReference type="Ensembl" id="ENSOMEP00000015974.1"/>
    </source>
</evidence>
<feature type="domain" description="Cadherin" evidence="20">
    <location>
        <begin position="2298"/>
        <end position="2403"/>
    </location>
</feature>
<feature type="transmembrane region" description="Helical" evidence="18">
    <location>
        <begin position="3069"/>
        <end position="3092"/>
    </location>
</feature>
<feature type="domain" description="Cadherin" evidence="20">
    <location>
        <begin position="1530"/>
        <end position="1635"/>
    </location>
</feature>
<dbReference type="GO" id="GO:0016477">
    <property type="term" value="P:cell migration"/>
    <property type="evidence" value="ECO:0007669"/>
    <property type="project" value="TreeGrafter"/>
</dbReference>
<feature type="domain" description="Cadherin" evidence="20">
    <location>
        <begin position="675"/>
        <end position="781"/>
    </location>
</feature>
<dbReference type="Proteomes" id="UP000261560">
    <property type="component" value="Unplaced"/>
</dbReference>
<dbReference type="STRING" id="30732.ENSOMEP00000015974"/>
<dbReference type="SMART" id="SM00112">
    <property type="entry name" value="CA"/>
    <property type="match status" value="27"/>
</dbReference>
<dbReference type="OMA" id="ITRPSHH"/>
<keyword evidence="2" id="KW-1003">Cell membrane</keyword>
<evidence type="ECO:0000256" key="8">
    <source>
        <dbReference type="ARBA" id="ARBA00022837"/>
    </source>
</evidence>
<dbReference type="GeneTree" id="ENSGT00940000155245"/>
<keyword evidence="5 19" id="KW-0732">Signal</keyword>
<dbReference type="Pfam" id="PF00028">
    <property type="entry name" value="Cadherin"/>
    <property type="match status" value="24"/>
</dbReference>
<dbReference type="FunFam" id="2.60.40.60:FF:000104">
    <property type="entry name" value="cadherin-23 isoform X1"/>
    <property type="match status" value="1"/>
</dbReference>
<comment type="function">
    <text evidence="13">Cadherins are calcium-dependent cell adhesion proteins. They preferentially interact with themselves in a homophilic manner in connecting cells. CDH23 is required for establishing and/or maintaining the proper organization of the stereocilia bundle of hair cells in the cochlea and the vestibule during late embryonic/early postnatal development. It is part of the functional network formed by USH1C, USH1G, CDH23 and MYO7A that mediates mechanotransduction in cochlear hair cells. Required for normal hearing.</text>
</comment>
<feature type="domain" description="Cadherin" evidence="20">
    <location>
        <begin position="242"/>
        <end position="353"/>
    </location>
</feature>
<evidence type="ECO:0000256" key="4">
    <source>
        <dbReference type="ARBA" id="ARBA00022723"/>
    </source>
</evidence>
<evidence type="ECO:0000256" key="3">
    <source>
        <dbReference type="ARBA" id="ARBA00022692"/>
    </source>
</evidence>
<feature type="domain" description="Cadherin" evidence="20">
    <location>
        <begin position="894"/>
        <end position="998"/>
    </location>
</feature>
<name>A0A3B3CED5_ORYME</name>
<evidence type="ECO:0000256" key="14">
    <source>
        <dbReference type="ARBA" id="ARBA00069624"/>
    </source>
</evidence>
<feature type="domain" description="Cadherin" evidence="20">
    <location>
        <begin position="2849"/>
        <end position="2969"/>
    </location>
</feature>
<dbReference type="FunFam" id="2.60.40.60:FF:000156">
    <property type="entry name" value="cadherin-23 isoform X1"/>
    <property type="match status" value="1"/>
</dbReference>
<dbReference type="GO" id="GO:0016342">
    <property type="term" value="C:catenin complex"/>
    <property type="evidence" value="ECO:0007669"/>
    <property type="project" value="TreeGrafter"/>
</dbReference>
<feature type="domain" description="Cadherin" evidence="20">
    <location>
        <begin position="464"/>
        <end position="564"/>
    </location>
</feature>
<dbReference type="Pfam" id="PF23206">
    <property type="entry name" value="PCDH15_12th"/>
    <property type="match status" value="1"/>
</dbReference>
<dbReference type="InterPro" id="IPR020894">
    <property type="entry name" value="Cadherin_CS"/>
</dbReference>
<keyword evidence="22" id="KW-1185">Reference proteome</keyword>
<feature type="domain" description="Cadherin" evidence="20">
    <location>
        <begin position="1760"/>
        <end position="1852"/>
    </location>
</feature>
<evidence type="ECO:0000256" key="11">
    <source>
        <dbReference type="ARBA" id="ARBA00023136"/>
    </source>
</evidence>
<keyword evidence="4" id="KW-0479">Metal-binding</keyword>
<dbReference type="Ensembl" id="ENSOMET00000024305.1">
    <property type="protein sequence ID" value="ENSOMEP00000015974.1"/>
    <property type="gene ID" value="ENSOMEG00000017683.1"/>
</dbReference>
<dbReference type="PRINTS" id="PR00205">
    <property type="entry name" value="CADHERIN"/>
</dbReference>
<comment type="subcellular location">
    <subcellularLocation>
        <location evidence="1">Cell membrane</location>
        <topology evidence="1">Single-pass type I membrane protein</topology>
    </subcellularLocation>
</comment>
<dbReference type="FunFam" id="2.60.40.60:FF:000164">
    <property type="entry name" value="cadherin-23 isoform X1"/>
    <property type="match status" value="1"/>
</dbReference>
<feature type="domain" description="Cadherin" evidence="20">
    <location>
        <begin position="1961"/>
        <end position="2070"/>
    </location>
</feature>
<accession>A0A3B3CED5</accession>
<evidence type="ECO:0000256" key="10">
    <source>
        <dbReference type="ARBA" id="ARBA00022989"/>
    </source>
</evidence>
<feature type="chain" id="PRO_5017459155" description="Cadherin-23" evidence="19">
    <location>
        <begin position="30"/>
        <end position="3362"/>
    </location>
</feature>
<dbReference type="InterPro" id="IPR015919">
    <property type="entry name" value="Cadherin-like_sf"/>
</dbReference>
<dbReference type="GO" id="GO:0045296">
    <property type="term" value="F:cadherin binding"/>
    <property type="evidence" value="ECO:0007669"/>
    <property type="project" value="TreeGrafter"/>
</dbReference>
<keyword evidence="10 18" id="KW-1133">Transmembrane helix</keyword>
<feature type="region of interest" description="Disordered" evidence="17">
    <location>
        <begin position="3326"/>
        <end position="3362"/>
    </location>
</feature>
<evidence type="ECO:0000259" key="20">
    <source>
        <dbReference type="PROSITE" id="PS50268"/>
    </source>
</evidence>
<dbReference type="Gene3D" id="2.60.40.60">
    <property type="entry name" value="Cadherins"/>
    <property type="match status" value="27"/>
</dbReference>
<dbReference type="SUPFAM" id="SSF49313">
    <property type="entry name" value="Cadherin-like"/>
    <property type="match status" value="27"/>
</dbReference>
<dbReference type="GO" id="GO:0008013">
    <property type="term" value="F:beta-catenin binding"/>
    <property type="evidence" value="ECO:0007669"/>
    <property type="project" value="TreeGrafter"/>
</dbReference>
<feature type="domain" description="Cadherin" evidence="20">
    <location>
        <begin position="47"/>
        <end position="137"/>
    </location>
</feature>
<feature type="domain" description="Cadherin" evidence="20">
    <location>
        <begin position="999"/>
        <end position="1105"/>
    </location>
</feature>
<evidence type="ECO:0000256" key="17">
    <source>
        <dbReference type="SAM" id="MobiDB-lite"/>
    </source>
</evidence>
<dbReference type="FunFam" id="2.60.40.60:FF:000228">
    <property type="entry name" value="Cadherin 23"/>
    <property type="match status" value="1"/>
</dbReference>
<dbReference type="FunFam" id="2.60.40.60:FF:000141">
    <property type="entry name" value="Cadherin 23"/>
    <property type="match status" value="1"/>
</dbReference>
<feature type="domain" description="Cadherin" evidence="20">
    <location>
        <begin position="1636"/>
        <end position="1745"/>
    </location>
</feature>
<proteinExistence type="predicted"/>
<feature type="domain" description="Cadherin" evidence="20">
    <location>
        <begin position="138"/>
        <end position="241"/>
    </location>
</feature>
<feature type="domain" description="Cadherin" evidence="20">
    <location>
        <begin position="1421"/>
        <end position="1528"/>
    </location>
</feature>
<dbReference type="PROSITE" id="PS50268">
    <property type="entry name" value="CADHERIN_2"/>
    <property type="match status" value="27"/>
</dbReference>
<keyword evidence="12" id="KW-0325">Glycoprotein</keyword>
<evidence type="ECO:0000256" key="6">
    <source>
        <dbReference type="ARBA" id="ARBA00022737"/>
    </source>
</evidence>
<dbReference type="FunFam" id="2.60.40.60:FF:000147">
    <property type="entry name" value="Cadherin 23"/>
    <property type="match status" value="1"/>
</dbReference>
<dbReference type="FunFam" id="2.60.40.60:FF:000135">
    <property type="entry name" value="cadherin-23 isoform X1"/>
    <property type="match status" value="1"/>
</dbReference>
<keyword evidence="8 16" id="KW-0106">Calcium</keyword>
<dbReference type="GO" id="GO:0007605">
    <property type="term" value="P:sensory perception of sound"/>
    <property type="evidence" value="ECO:0007669"/>
    <property type="project" value="UniProtKB-KW"/>
</dbReference>
<evidence type="ECO:0000256" key="13">
    <source>
        <dbReference type="ARBA" id="ARBA00057485"/>
    </source>
</evidence>
<dbReference type="FunFam" id="2.60.40.60:FF:000160">
    <property type="entry name" value="cadherin-23 isoform X1"/>
    <property type="match status" value="1"/>
</dbReference>
<sequence>MSWIVGLGGRMSAAKLLLPFLVLNSFCEASNQPPRFLNYFFSTYLLIYEDTPIGSSVAQLKAVDPEEEPLLFGVTGEESMRFFSVNPDTGVVWLRQQLDRETMQEMQVVFFVSDKQEVVKDTVNIQIGDVNDNAPTFHGQPYTVHIPENTPVGKSIFMVNATDPDQGTGGSVLFSFQPPSPFFAIDGARGTVTVTRPLDYETTTAYQLTVNATDQDKVKPLSRLANLAISITDVQDMDPIFTNLPYNTNLQENVPLGYEVRKITAHDQDLGQPRGIGYTIISGNTNSVFALDYISGSLTVNGQLDRENPLYSSGFTLTVKATELKEDRSPSDATVRTTFTILLIDVNDNAPKFNSSEYRVLITELAQVGFALPLFIQAEDKDEGVNSMFQVFLTGNNSEYFTISPTAVQGRADIRVRVALPLDYEQIRSYSFSLFANESVSEHVGFARVFIDLINENDNRPIFSKPLYNISLPENTPTGTTLLQVLATDGDMGSFGVVRYSFTDDPDQFSLDSVTGLVILQAPLDYELMRRFTLTVLATDGGGEETAGRIRVNVLDINDNAPLFQKEAYVGSLSENQQTVQSVARIRATDEDSPPNNLLTYTITSASAFPSYFSIVMVEGYAVISVIRPLDYEKVPNGMIYLTVMAKDGGNPALNSTVSVTVEVLDENDNPPEFSRQSYIIKIPENIIAGATVLVVNATDLDASREFGQASLIYSLEGSSQFRLNSRSGEITTTALLDREQKSEYILIVRAVDGGVGPQQKTGIATVNITILDINDNAPMWLDEPYNANVVEMSPINTDVISVTALDLDNGENGTVVYSISPENPFYTIDNRTGKIRTSGVTLDRESTNVRDSVLMRNIIISAVDRGSPPLRASASTTVFVNLLDLNDNDPTFVNLPFVAELSEGLPIGTSFFRVRVEDPDEGKNGEITMALQMGMPRLDFFLNTSSGVLTSTAVLDREQIQQYYLRIIAYDAGKFPRTSTSTLTVLVLDVNDETPTFNPRVYNVSLKENIPRDFVVTLLSCSDNDTGLNAELSYFITGGNQDGKFSVGFRDGVVRTVVSLDREAQAAYSLVVEAIDNGPAGSRRTGTATVFVEVLDVNDNRPIFLQNSYETSILETVPQGTSILQVQATDADQGENGRVLYRILSGNNNLFSIDRQSGLVTRGQKALDRETSSSHVLEVEAYNSDEGSMRSSVRVIIYVDDANDEFPVFTQQQYNRLGLRETAGIGTSVIVVRATDPDTGDGGAVAYRLISGSDRKFEVDVSTGLVTTVDYLDYETKTTYMMNVSATDQAPPFHQSFCTVYVTLLNELDEAVAFLSGGYEASVRENIATGTEVIQVRAQSADNLNQLTYRFDPDTSPAALALFKIDSVTGRITVTGLLDREKGDFYTLTVVADDGGPKKDSNVVSITILDENDNSPEFDITSDTSVSIPEDTPLGRKVAVVLGRDRDAGLNGLVNFTLVAGNMQDVFKIKTVNNTYGEVILNALLDRESVDRYLLRVRATDNGSPPRFTDHSLTINILDVNDNAPVVESPRGYNVSVSENVGGGTSVLRVVATDRDIGPNALLSYYITDGNQDLTFRMDRMTGEMVTRPAPPDRERQQQYVLTVTVEDDGTPPLSTSTTVYVRIVDENDNAPEFPEEEYVTVLSEGPETVGATIATVTAVDPDEGLNGTLRYAITQGNLNQTFNINSITGRITAVKALDYEISHGNYALVVTATDQCPKPALRLTSSTTVLVNVLDVNDVTPTFPRAYEGPFEVTEGQPGPRVWTLKASDEDSGLNGKVEYSITGGDLQNEFTISPVDGELRVRKDVELDREAIAFYNITVTARDLGKPPLNSSVVVGVLVLDINDNDPVILNLPYNTSVSEGAPIYTSVGRVQARDADSGRNALLTYNITAGNPGGAFYINDTTGVVSVNRPLDRERVAEYTLTITVKDNPENPRIARRDSDFLVITILDENDNRPIFTMTNYRAEVVENSAAGTTVTVLNGPVLALDNDIGPYAVVKYRLLGQRVDLFTVDPNTGILLVRQGAKLDREAFQDPRVELILVGEDIGGLNSSVPLTITILDQNDNPPVFSPSSFSVRLPENSPTGVVVTQLSATDADSGSNGWLMYRLESGAQDRFVVDSLSGAVLVGNTTLDREERASYRLVVMATDRGTPPLSGTATLTVILDDVNDSRPRFIEPVTMINVNESTPPGVVVATLTAEDPDLNPRLEYYIISVEAKDDGNKPVNGLQQSFGIDLHTGAVFVRNPINRELVATFDIIVSVHDNASDVIDKSTSVPNARLTINVLDVNDNAPRFRPFGVSNFTEQILEGAQPGTTLLSVSAVDPDKGPNGQVTYQLLHLPRGEYVRLEDPSIGKIVANKTVDFEQVQWLNFTIQAQDQGSPPRSVELPVYLRIVDVNDNNPVFLQPSYQEPVFENVDLGTTIIRVRATDADSGLFAAIEYSLVDGEGKFAISPTTGEIYIISPLDRETKDHYTLTAVARDNPGGSSNNRRENSVQVLVTVLDVNDYRPRFTKRLYNVSVFENEPSGTSVVTVTAVDLDEGENAAVLYSMLGSRLDAFSLDPNTGLIRSRRLLQSTESFNFTVVATDQGRPPMWGTANLIITVIDVNDNRPVFVRPVNGTIIHIYEEQPPGVLVYEVYATDSDAGVNGEVRYAFLQTGDWENFHIDPLSGVITTTVKLDREKQALYSLIIVAHDLGQPVPYETTQPLQVALLDIDDNEPVFLKPPRGSLPYQVLSVPEQSPPGTRVGNVTRAVDADEGSNAIVFYFIAGGNSEGNFALSLEGELRVLKELDREVTPFYSIIIKASSNRSWTPPKGQRSSGTKALDPALDPSLLAVRIELEDINDQTPRFTKAEYTAGVAANAKVGSELIKVLAIDNDIGNNSVVLYHIITIHYFQSQSNGSEDVGSVFTIGLTDGLIRTYDLFTAYNPGYFQLEILARDYAGHSTTANVNIYILRDDQRLKIVFNEIPDFVRENKEDFINLLSNITGSIVNLDDIQFHVDKKGRVSYSQTDMLIHVVNNQTNTILDVERVIQMIDENKEQLRNLFRTYNVVDVQPAVGDKVPDDISTLQLVIIILAVLLCLAGILFVTMNWHYRRVHQRKLKAIVAGSTGNQGLMDILDMPNTNKYSFEGANPVWLDPFCRNLELAVQADHEDDLPENLSEITDLWNSPARTHGTFGREPQARPEDDRYLRAAIQEYDNIAKLGQIMREGPIKGSLLKVVLDDYLRLKKLFAARLVTASTDQGDHSSVTELIQSDLDEDEDEHLGVGGGHGTLRFKHKLPVELKGPEGVHVVHGSTGTLLTSDLNSLPEDDQRALARSLEALNADGGLYSERNARTESAKSTPMHRQKDGDTLSGSPLEITEL</sequence>
<feature type="domain" description="Cadherin" evidence="20">
    <location>
        <begin position="565"/>
        <end position="674"/>
    </location>
</feature>
<keyword evidence="3 18" id="KW-0812">Transmembrane</keyword>
<feature type="domain" description="Cadherin" evidence="20">
    <location>
        <begin position="2623"/>
        <end position="2720"/>
    </location>
</feature>
<feature type="domain" description="Cadherin" evidence="20">
    <location>
        <begin position="2727"/>
        <end position="2848"/>
    </location>
</feature>
<dbReference type="FunFam" id="2.60.40.60:FF:000173">
    <property type="entry name" value="Cadherin 23"/>
    <property type="match status" value="2"/>
</dbReference>
<evidence type="ECO:0000256" key="7">
    <source>
        <dbReference type="ARBA" id="ARBA00022740"/>
    </source>
</evidence>
<evidence type="ECO:0000256" key="18">
    <source>
        <dbReference type="SAM" id="Phobius"/>
    </source>
</evidence>
<dbReference type="FunFam" id="2.60.40.60:FF:000060">
    <property type="entry name" value="Putative cadherin-23"/>
    <property type="match status" value="3"/>
</dbReference>
<evidence type="ECO:0000256" key="19">
    <source>
        <dbReference type="SAM" id="SignalP"/>
    </source>
</evidence>
<organism evidence="21 22">
    <name type="scientific">Oryzias melastigma</name>
    <name type="common">Marine medaka</name>
    <dbReference type="NCBI Taxonomy" id="30732"/>
    <lineage>
        <taxon>Eukaryota</taxon>
        <taxon>Metazoa</taxon>
        <taxon>Chordata</taxon>
        <taxon>Craniata</taxon>
        <taxon>Vertebrata</taxon>
        <taxon>Euteleostomi</taxon>
        <taxon>Actinopterygii</taxon>
        <taxon>Neopterygii</taxon>
        <taxon>Teleostei</taxon>
        <taxon>Neoteleostei</taxon>
        <taxon>Acanthomorphata</taxon>
        <taxon>Ovalentaria</taxon>
        <taxon>Atherinomorphae</taxon>
        <taxon>Beloniformes</taxon>
        <taxon>Adrianichthyidae</taxon>
        <taxon>Oryziinae</taxon>
        <taxon>Oryzias</taxon>
    </lineage>
</organism>
<dbReference type="GO" id="GO:0005509">
    <property type="term" value="F:calcium ion binding"/>
    <property type="evidence" value="ECO:0007669"/>
    <property type="project" value="UniProtKB-UniRule"/>
</dbReference>
<dbReference type="FunFam" id="2.60.40.60:FF:000142">
    <property type="entry name" value="Cadherin 23"/>
    <property type="match status" value="1"/>
</dbReference>
<dbReference type="FunFam" id="2.60.40.60:FF:000020">
    <property type="entry name" value="Dachsous cadherin-related 1b"/>
    <property type="match status" value="4"/>
</dbReference>
<dbReference type="FunFam" id="2.60.40.60:FF:000098">
    <property type="entry name" value="cadherin-23 isoform X1"/>
    <property type="match status" value="1"/>
</dbReference>
<reference evidence="21" key="2">
    <citation type="submission" date="2025-09" db="UniProtKB">
        <authorList>
            <consortium name="Ensembl"/>
        </authorList>
    </citation>
    <scope>IDENTIFICATION</scope>
</reference>
<feature type="domain" description="Cadherin" evidence="20">
    <location>
        <begin position="1212"/>
        <end position="1315"/>
    </location>
</feature>
<dbReference type="PaxDb" id="30732-ENSOMEP00000015974"/>
<evidence type="ECO:0000256" key="5">
    <source>
        <dbReference type="ARBA" id="ARBA00022729"/>
    </source>
</evidence>
<dbReference type="FunFam" id="2.60.40.60:FF:000130">
    <property type="entry name" value="cadherin-23 isoform X1"/>
    <property type="match status" value="1"/>
</dbReference>
<evidence type="ECO:0000256" key="16">
    <source>
        <dbReference type="PROSITE-ProRule" id="PRU00043"/>
    </source>
</evidence>
<keyword evidence="6" id="KW-0677">Repeat</keyword>
<evidence type="ECO:0000256" key="2">
    <source>
        <dbReference type="ARBA" id="ARBA00022475"/>
    </source>
</evidence>
<dbReference type="InterPro" id="IPR056989">
    <property type="entry name" value="PCDH15_12th_dom"/>
</dbReference>
<dbReference type="GO" id="GO:0007156">
    <property type="term" value="P:homophilic cell adhesion via plasma membrane adhesion molecules"/>
    <property type="evidence" value="ECO:0007669"/>
    <property type="project" value="InterPro"/>
</dbReference>
<feature type="domain" description="Cadherin" evidence="20">
    <location>
        <begin position="1106"/>
        <end position="1210"/>
    </location>
</feature>
<evidence type="ECO:0000256" key="15">
    <source>
        <dbReference type="ARBA" id="ARBA00081619"/>
    </source>
</evidence>
<feature type="domain" description="Cadherin" evidence="20">
    <location>
        <begin position="1316"/>
        <end position="1419"/>
    </location>
</feature>
<dbReference type="InterPro" id="IPR039808">
    <property type="entry name" value="Cadherin"/>
</dbReference>
<feature type="signal peptide" evidence="19">
    <location>
        <begin position="1"/>
        <end position="29"/>
    </location>
</feature>
<feature type="domain" description="Cadherin" evidence="20">
    <location>
        <begin position="1853"/>
        <end position="1960"/>
    </location>
</feature>
<feature type="domain" description="Cadherin" evidence="20">
    <location>
        <begin position="2511"/>
        <end position="2612"/>
    </location>
</feature>
<feature type="domain" description="Cadherin" evidence="20">
    <location>
        <begin position="2071"/>
        <end position="2175"/>
    </location>
</feature>
<evidence type="ECO:0000256" key="9">
    <source>
        <dbReference type="ARBA" id="ARBA00022889"/>
    </source>
</evidence>
<dbReference type="PANTHER" id="PTHR24027">
    <property type="entry name" value="CADHERIN-23"/>
    <property type="match status" value="1"/>
</dbReference>
<feature type="domain" description="Cadherin" evidence="20">
    <location>
        <begin position="2404"/>
        <end position="2510"/>
    </location>
</feature>
<dbReference type="FunFam" id="2.60.40.60:FF:000155">
    <property type="entry name" value="cadherin-23 isoform X1"/>
    <property type="match status" value="1"/>
</dbReference>
<dbReference type="CDD" id="cd11304">
    <property type="entry name" value="Cadherin_repeat"/>
    <property type="match status" value="27"/>
</dbReference>
<evidence type="ECO:0000256" key="1">
    <source>
        <dbReference type="ARBA" id="ARBA00004251"/>
    </source>
</evidence>
<keyword evidence="11 18" id="KW-0472">Membrane</keyword>
<dbReference type="PANTHER" id="PTHR24027:SF438">
    <property type="entry name" value="CADHERIN 23"/>
    <property type="match status" value="1"/>
</dbReference>
<protein>
    <recommendedName>
        <fullName evidence="14">Cadherin-23</fullName>
    </recommendedName>
    <alternativeName>
        <fullName evidence="15">Otocadherin</fullName>
    </alternativeName>
</protein>
<keyword evidence="9" id="KW-0130">Cell adhesion</keyword>
<dbReference type="GO" id="GO:0009653">
    <property type="term" value="P:anatomical structure morphogenesis"/>
    <property type="evidence" value="ECO:0007669"/>
    <property type="project" value="UniProtKB-ARBA"/>
</dbReference>
<keyword evidence="7" id="KW-1009">Hearing</keyword>
<evidence type="ECO:0000256" key="12">
    <source>
        <dbReference type="ARBA" id="ARBA00023180"/>
    </source>
</evidence>
<dbReference type="FunFam" id="2.60.40.60:FF:000092">
    <property type="entry name" value="Protocadherin 8"/>
    <property type="match status" value="1"/>
</dbReference>
<dbReference type="InterPro" id="IPR002126">
    <property type="entry name" value="Cadherin-like_dom"/>
</dbReference>
<feature type="domain" description="Cadherin" evidence="20">
    <location>
        <begin position="782"/>
        <end position="893"/>
    </location>
</feature>